<dbReference type="EMBL" id="ML987196">
    <property type="protein sequence ID" value="KAF2247810.1"/>
    <property type="molecule type" value="Genomic_DNA"/>
</dbReference>
<evidence type="ECO:0000313" key="3">
    <source>
        <dbReference type="Proteomes" id="UP000800094"/>
    </source>
</evidence>
<feature type="region of interest" description="Disordered" evidence="1">
    <location>
        <begin position="112"/>
        <end position="353"/>
    </location>
</feature>
<reference evidence="2" key="1">
    <citation type="journal article" date="2020" name="Stud. Mycol.">
        <title>101 Dothideomycetes genomes: a test case for predicting lifestyles and emergence of pathogens.</title>
        <authorList>
            <person name="Haridas S."/>
            <person name="Albert R."/>
            <person name="Binder M."/>
            <person name="Bloem J."/>
            <person name="Labutti K."/>
            <person name="Salamov A."/>
            <person name="Andreopoulos B."/>
            <person name="Baker S."/>
            <person name="Barry K."/>
            <person name="Bills G."/>
            <person name="Bluhm B."/>
            <person name="Cannon C."/>
            <person name="Castanera R."/>
            <person name="Culley D."/>
            <person name="Daum C."/>
            <person name="Ezra D."/>
            <person name="Gonzalez J."/>
            <person name="Henrissat B."/>
            <person name="Kuo A."/>
            <person name="Liang C."/>
            <person name="Lipzen A."/>
            <person name="Lutzoni F."/>
            <person name="Magnuson J."/>
            <person name="Mondo S."/>
            <person name="Nolan M."/>
            <person name="Ohm R."/>
            <person name="Pangilinan J."/>
            <person name="Park H.-J."/>
            <person name="Ramirez L."/>
            <person name="Alfaro M."/>
            <person name="Sun H."/>
            <person name="Tritt A."/>
            <person name="Yoshinaga Y."/>
            <person name="Zwiers L.-H."/>
            <person name="Turgeon B."/>
            <person name="Goodwin S."/>
            <person name="Spatafora J."/>
            <person name="Crous P."/>
            <person name="Grigoriev I."/>
        </authorList>
    </citation>
    <scope>NUCLEOTIDE SEQUENCE</scope>
    <source>
        <strain evidence="2">CBS 122368</strain>
    </source>
</reference>
<feature type="compositionally biased region" description="Basic and acidic residues" evidence="1">
    <location>
        <begin position="112"/>
        <end position="137"/>
    </location>
</feature>
<feature type="compositionally biased region" description="Basic and acidic residues" evidence="1">
    <location>
        <begin position="222"/>
        <end position="234"/>
    </location>
</feature>
<organism evidence="2 3">
    <name type="scientific">Trematosphaeria pertusa</name>
    <dbReference type="NCBI Taxonomy" id="390896"/>
    <lineage>
        <taxon>Eukaryota</taxon>
        <taxon>Fungi</taxon>
        <taxon>Dikarya</taxon>
        <taxon>Ascomycota</taxon>
        <taxon>Pezizomycotina</taxon>
        <taxon>Dothideomycetes</taxon>
        <taxon>Pleosporomycetidae</taxon>
        <taxon>Pleosporales</taxon>
        <taxon>Massarineae</taxon>
        <taxon>Trematosphaeriaceae</taxon>
        <taxon>Trematosphaeria</taxon>
    </lineage>
</organism>
<dbReference type="Proteomes" id="UP000800094">
    <property type="component" value="Unassembled WGS sequence"/>
</dbReference>
<protein>
    <submittedName>
        <fullName evidence="2">Uncharacterized protein</fullName>
    </submittedName>
</protein>
<dbReference type="AlphaFoldDB" id="A0A6A6IE14"/>
<feature type="compositionally biased region" description="Acidic residues" evidence="1">
    <location>
        <begin position="249"/>
        <end position="259"/>
    </location>
</feature>
<feature type="compositionally biased region" description="Acidic residues" evidence="1">
    <location>
        <begin position="138"/>
        <end position="196"/>
    </location>
</feature>
<accession>A0A6A6IE14</accession>
<keyword evidence="3" id="KW-1185">Reference proteome</keyword>
<feature type="compositionally biased region" description="Acidic residues" evidence="1">
    <location>
        <begin position="205"/>
        <end position="216"/>
    </location>
</feature>
<dbReference type="GeneID" id="54582439"/>
<name>A0A6A6IE14_9PLEO</name>
<proteinExistence type="predicted"/>
<evidence type="ECO:0000313" key="2">
    <source>
        <dbReference type="EMBL" id="KAF2247810.1"/>
    </source>
</evidence>
<evidence type="ECO:0000256" key="1">
    <source>
        <dbReference type="SAM" id="MobiDB-lite"/>
    </source>
</evidence>
<gene>
    <name evidence="2" type="ORF">BU26DRAFT_519633</name>
</gene>
<feature type="compositionally biased region" description="Acidic residues" evidence="1">
    <location>
        <begin position="288"/>
        <end position="297"/>
    </location>
</feature>
<dbReference type="RefSeq" id="XP_033682814.1">
    <property type="nucleotide sequence ID" value="XM_033829109.1"/>
</dbReference>
<sequence length="353" mass="40150">MDDPRDELAYDIWKIYNKFLGEGFNASRKQDRLHFMDWLLPARPPAPPNPAPKVPNYVLVWLPEYRKNHRIEVDPKEYVERPRPHEIKLYDSGLSWEEVYNVVFEWVAEQKAESDFRRRQEEEQKKAQRDADCHQEDVGDGSDEEDDDMNDEEDDDMNDEEDDGTSDEEDDVTSEEEEDDDMSEEEEDDDTDEEGEENKSREAEDLAGEGADDEDPSSSQPFDDHEAINEAKDEGDVDQSQDVSANTGEDVDEQNEDPSELFADNEWVDEVMNHDKEANDGTIHGTSDEEGSIDEEVKDATSNLRSNEEVEEGDSLQKSGGTAGLANGDDGDDDDFEGPMYGPISAWDDEGEL</sequence>